<name>A0A517R830_9PLAN</name>
<proteinExistence type="predicted"/>
<protein>
    <submittedName>
        <fullName evidence="1">Uncharacterized protein</fullName>
    </submittedName>
</protein>
<dbReference type="OrthoDB" id="9155696at2"/>
<gene>
    <name evidence="1" type="ORF">Pan241w_00780</name>
</gene>
<organism evidence="1 2">
    <name type="scientific">Gimesia alba</name>
    <dbReference type="NCBI Taxonomy" id="2527973"/>
    <lineage>
        <taxon>Bacteria</taxon>
        <taxon>Pseudomonadati</taxon>
        <taxon>Planctomycetota</taxon>
        <taxon>Planctomycetia</taxon>
        <taxon>Planctomycetales</taxon>
        <taxon>Planctomycetaceae</taxon>
        <taxon>Gimesia</taxon>
    </lineage>
</organism>
<dbReference type="EMBL" id="CP036269">
    <property type="protein sequence ID" value="QDT40025.1"/>
    <property type="molecule type" value="Genomic_DNA"/>
</dbReference>
<evidence type="ECO:0000313" key="2">
    <source>
        <dbReference type="Proteomes" id="UP000317171"/>
    </source>
</evidence>
<sequence>MNQKPVESIAAAGNTEIPCYLAIRSLGFEISRVEEENILSDMEFWVAENSEFRFLAPSHLELLGLISMRQLRGQNWKAEDREIDDYFEKYDSGSL</sequence>
<dbReference type="AlphaFoldDB" id="A0A517R830"/>
<dbReference type="Proteomes" id="UP000317171">
    <property type="component" value="Chromosome"/>
</dbReference>
<keyword evidence="2" id="KW-1185">Reference proteome</keyword>
<dbReference type="KEGG" id="gaz:Pan241w_00780"/>
<accession>A0A517R830</accession>
<reference evidence="1 2" key="1">
    <citation type="submission" date="2019-02" db="EMBL/GenBank/DDBJ databases">
        <title>Deep-cultivation of Planctomycetes and their phenomic and genomic characterization uncovers novel biology.</title>
        <authorList>
            <person name="Wiegand S."/>
            <person name="Jogler M."/>
            <person name="Boedeker C."/>
            <person name="Pinto D."/>
            <person name="Vollmers J."/>
            <person name="Rivas-Marin E."/>
            <person name="Kohn T."/>
            <person name="Peeters S.H."/>
            <person name="Heuer A."/>
            <person name="Rast P."/>
            <person name="Oberbeckmann S."/>
            <person name="Bunk B."/>
            <person name="Jeske O."/>
            <person name="Meyerdierks A."/>
            <person name="Storesund J.E."/>
            <person name="Kallscheuer N."/>
            <person name="Luecker S."/>
            <person name="Lage O.M."/>
            <person name="Pohl T."/>
            <person name="Merkel B.J."/>
            <person name="Hornburger P."/>
            <person name="Mueller R.-W."/>
            <person name="Bruemmer F."/>
            <person name="Labrenz M."/>
            <person name="Spormann A.M."/>
            <person name="Op den Camp H."/>
            <person name="Overmann J."/>
            <person name="Amann R."/>
            <person name="Jetten M.S.M."/>
            <person name="Mascher T."/>
            <person name="Medema M.H."/>
            <person name="Devos D.P."/>
            <person name="Kaster A.-K."/>
            <person name="Ovreas L."/>
            <person name="Rohde M."/>
            <person name="Galperin M.Y."/>
            <person name="Jogler C."/>
        </authorList>
    </citation>
    <scope>NUCLEOTIDE SEQUENCE [LARGE SCALE GENOMIC DNA]</scope>
    <source>
        <strain evidence="1 2">Pan241w</strain>
    </source>
</reference>
<dbReference type="RefSeq" id="WP_145209290.1">
    <property type="nucleotide sequence ID" value="NZ_CP036269.1"/>
</dbReference>
<evidence type="ECO:0000313" key="1">
    <source>
        <dbReference type="EMBL" id="QDT40025.1"/>
    </source>
</evidence>